<dbReference type="HOGENOM" id="CLU_1480678_0_0_5"/>
<dbReference type="EnsemblBacteria" id="ABL72749">
    <property type="protein sequence ID" value="ABL72749"/>
    <property type="gene ID" value="Pden_4688"/>
</dbReference>
<dbReference type="KEGG" id="pde:Pden_4688"/>
<dbReference type="Proteomes" id="UP000000361">
    <property type="component" value="Chromosome 1"/>
</dbReference>
<accession>A1BB55</accession>
<keyword evidence="3" id="KW-0030">Aminoacyl-tRNA synthetase</keyword>
<protein>
    <submittedName>
        <fullName evidence="3">YbaK/prolyl-tRNA synthetase associated region</fullName>
    </submittedName>
</protein>
<dbReference type="Gene3D" id="3.90.960.10">
    <property type="entry name" value="YbaK/aminoacyl-tRNA synthetase-associated domain"/>
    <property type="match status" value="1"/>
</dbReference>
<keyword evidence="3" id="KW-0614">Plasmid</keyword>
<dbReference type="InterPro" id="IPR036754">
    <property type="entry name" value="YbaK/aa-tRNA-synt-asso_dom_sf"/>
</dbReference>
<dbReference type="AlphaFoldDB" id="A1BB55"/>
<dbReference type="InterPro" id="IPR007214">
    <property type="entry name" value="YbaK/aa-tRNA-synth-assoc-dom"/>
</dbReference>
<evidence type="ECO:0000313" key="4">
    <source>
        <dbReference type="Proteomes" id="UP000000361"/>
    </source>
</evidence>
<dbReference type="SUPFAM" id="SSF55826">
    <property type="entry name" value="YbaK/ProRS associated domain"/>
    <property type="match status" value="1"/>
</dbReference>
<feature type="domain" description="YbaK/aminoacyl-tRNA synthetase-associated" evidence="2">
    <location>
        <begin position="35"/>
        <end position="82"/>
    </location>
</feature>
<dbReference type="EMBL" id="CP000491">
    <property type="protein sequence ID" value="ABL72749.1"/>
    <property type="molecule type" value="Genomic_DNA"/>
</dbReference>
<dbReference type="GO" id="GO:0004812">
    <property type="term" value="F:aminoacyl-tRNA ligase activity"/>
    <property type="evidence" value="ECO:0007669"/>
    <property type="project" value="UniProtKB-KW"/>
</dbReference>
<name>A1BB55_PARDP</name>
<proteinExistence type="predicted"/>
<organism evidence="3 4">
    <name type="scientific">Paracoccus denitrificans (strain Pd 1222)</name>
    <dbReference type="NCBI Taxonomy" id="318586"/>
    <lineage>
        <taxon>Bacteria</taxon>
        <taxon>Pseudomonadati</taxon>
        <taxon>Pseudomonadota</taxon>
        <taxon>Alphaproteobacteria</taxon>
        <taxon>Rhodobacterales</taxon>
        <taxon>Paracoccaceae</taxon>
        <taxon>Paracoccus</taxon>
    </lineage>
</organism>
<feature type="region of interest" description="Disordered" evidence="1">
    <location>
        <begin position="100"/>
        <end position="128"/>
    </location>
</feature>
<dbReference type="GO" id="GO:0002161">
    <property type="term" value="F:aminoacyl-tRNA deacylase activity"/>
    <property type="evidence" value="ECO:0007669"/>
    <property type="project" value="InterPro"/>
</dbReference>
<reference evidence="4" key="1">
    <citation type="submission" date="2006-12" db="EMBL/GenBank/DDBJ databases">
        <title>Complete sequence of plasmid 1 of Paracoccus denitrificans PD1222.</title>
        <authorList>
            <person name="Copeland A."/>
            <person name="Lucas S."/>
            <person name="Lapidus A."/>
            <person name="Barry K."/>
            <person name="Detter J.C."/>
            <person name="Glavina del Rio T."/>
            <person name="Hammon N."/>
            <person name="Israni S."/>
            <person name="Dalin E."/>
            <person name="Tice H."/>
            <person name="Pitluck S."/>
            <person name="Munk A.C."/>
            <person name="Brettin T."/>
            <person name="Bruce D."/>
            <person name="Han C."/>
            <person name="Tapia R."/>
            <person name="Gilna P."/>
            <person name="Schmutz J."/>
            <person name="Larimer F."/>
            <person name="Land M."/>
            <person name="Hauser L."/>
            <person name="Kyrpides N."/>
            <person name="Lykidis A."/>
            <person name="Spiro S."/>
            <person name="Richardson D.J."/>
            <person name="Moir J.W.B."/>
            <person name="Ferguson S.J."/>
            <person name="van Spanning R.J.M."/>
            <person name="Richardson P."/>
        </authorList>
    </citation>
    <scope>NUCLEOTIDE SEQUENCE [LARGE SCALE GENOMIC DNA]</scope>
    <source>
        <strain evidence="4">Pd 1222</strain>
        <plasmid evidence="4">pPD1222</plasmid>
    </source>
</reference>
<sequence length="182" mass="19226">MSGATPATQFLRRAQVAFRPVEYRYDPGSERVALQAAEAIGLPPGQLLKTLMVEVDGRPACAVLPGDRSLSMKRVAAAFGGDDACRQGAAADRLSYRRHQPFRPAPHSAGDLRGRGHGVRRGRDQRRPARAVAAAVAARCGGRAWRTGRGTVGLGGCWGLCGLALRRGGSGQKSVPANRSLC</sequence>
<gene>
    <name evidence="3" type="ordered locus">Pden_4688</name>
</gene>
<geneLocation type="plasmid" evidence="4">
    <name>pPD1222</name>
</geneLocation>
<keyword evidence="3" id="KW-0436">Ligase</keyword>
<dbReference type="eggNOG" id="COG2606">
    <property type="taxonomic scope" value="Bacteria"/>
</dbReference>
<keyword evidence="4" id="KW-1185">Reference proteome</keyword>
<evidence type="ECO:0000259" key="2">
    <source>
        <dbReference type="Pfam" id="PF04073"/>
    </source>
</evidence>
<dbReference type="Pfam" id="PF04073">
    <property type="entry name" value="tRNA_edit"/>
    <property type="match status" value="1"/>
</dbReference>
<evidence type="ECO:0000313" key="3">
    <source>
        <dbReference type="EMBL" id="ABL72749.1"/>
    </source>
</evidence>
<evidence type="ECO:0000256" key="1">
    <source>
        <dbReference type="SAM" id="MobiDB-lite"/>
    </source>
</evidence>